<dbReference type="RefSeq" id="WP_077375161.1">
    <property type="nucleotide sequence ID" value="NZ_FTPD01000006.1"/>
</dbReference>
<accession>A0A1R3V491</accession>
<proteinExistence type="predicted"/>
<gene>
    <name evidence="1" type="ORF">BQ8794_140183</name>
</gene>
<name>A0A1R3V491_9HYPH</name>
<dbReference type="Proteomes" id="UP000188388">
    <property type="component" value="Unassembled WGS sequence"/>
</dbReference>
<dbReference type="EMBL" id="FTPD01000006">
    <property type="protein sequence ID" value="SIT54038.1"/>
    <property type="molecule type" value="Genomic_DNA"/>
</dbReference>
<keyword evidence="2" id="KW-1185">Reference proteome</keyword>
<reference evidence="2" key="1">
    <citation type="submission" date="2017-01" db="EMBL/GenBank/DDBJ databases">
        <authorList>
            <person name="Brunel B."/>
        </authorList>
    </citation>
    <scope>NUCLEOTIDE SEQUENCE [LARGE SCALE GENOMIC DNA]</scope>
</reference>
<dbReference type="AlphaFoldDB" id="A0A1R3V491"/>
<sequence>MTDISTKAPTTIRGLRLPRPSFPRLKFGASLREIFSLWNDALKLAYMDPYTTLRRQPRIVPDDDLEGRDPTW</sequence>
<protein>
    <submittedName>
        <fullName evidence="1">Uncharacterized protein</fullName>
    </submittedName>
</protein>
<evidence type="ECO:0000313" key="2">
    <source>
        <dbReference type="Proteomes" id="UP000188388"/>
    </source>
</evidence>
<organism evidence="1 2">
    <name type="scientific">Mesorhizobium prunaredense</name>
    <dbReference type="NCBI Taxonomy" id="1631249"/>
    <lineage>
        <taxon>Bacteria</taxon>
        <taxon>Pseudomonadati</taxon>
        <taxon>Pseudomonadota</taxon>
        <taxon>Alphaproteobacteria</taxon>
        <taxon>Hyphomicrobiales</taxon>
        <taxon>Phyllobacteriaceae</taxon>
        <taxon>Mesorhizobium</taxon>
    </lineage>
</organism>
<dbReference type="STRING" id="1631249.BQ8794_140183"/>
<evidence type="ECO:0000313" key="1">
    <source>
        <dbReference type="EMBL" id="SIT54038.1"/>
    </source>
</evidence>